<name>A0ABN9F9R1_9NEOB</name>
<comment type="caution">
    <text evidence="1">The sequence shown here is derived from an EMBL/GenBank/DDBJ whole genome shotgun (WGS) entry which is preliminary data.</text>
</comment>
<keyword evidence="2" id="KW-1185">Reference proteome</keyword>
<evidence type="ECO:0000313" key="2">
    <source>
        <dbReference type="Proteomes" id="UP001162483"/>
    </source>
</evidence>
<sequence>MNCIPAPCLCSAQHRNPMPAVSSDRCTRPLCKDPIM</sequence>
<evidence type="ECO:0000313" key="1">
    <source>
        <dbReference type="EMBL" id="CAI9592896.1"/>
    </source>
</evidence>
<organism evidence="1 2">
    <name type="scientific">Staurois parvus</name>
    <dbReference type="NCBI Taxonomy" id="386267"/>
    <lineage>
        <taxon>Eukaryota</taxon>
        <taxon>Metazoa</taxon>
        <taxon>Chordata</taxon>
        <taxon>Craniata</taxon>
        <taxon>Vertebrata</taxon>
        <taxon>Euteleostomi</taxon>
        <taxon>Amphibia</taxon>
        <taxon>Batrachia</taxon>
        <taxon>Anura</taxon>
        <taxon>Neobatrachia</taxon>
        <taxon>Ranoidea</taxon>
        <taxon>Ranidae</taxon>
        <taxon>Staurois</taxon>
    </lineage>
</organism>
<gene>
    <name evidence="1" type="ORF">SPARVUS_LOCUS11439416</name>
</gene>
<accession>A0ABN9F9R1</accession>
<dbReference type="Proteomes" id="UP001162483">
    <property type="component" value="Unassembled WGS sequence"/>
</dbReference>
<reference evidence="1" key="1">
    <citation type="submission" date="2023-05" db="EMBL/GenBank/DDBJ databases">
        <authorList>
            <person name="Stuckert A."/>
        </authorList>
    </citation>
    <scope>NUCLEOTIDE SEQUENCE</scope>
</reference>
<proteinExistence type="predicted"/>
<dbReference type="EMBL" id="CATNWA010016464">
    <property type="protein sequence ID" value="CAI9592896.1"/>
    <property type="molecule type" value="Genomic_DNA"/>
</dbReference>
<protein>
    <submittedName>
        <fullName evidence="1">Uncharacterized protein</fullName>
    </submittedName>
</protein>